<name>A0A418XGB5_9BURK</name>
<comment type="similarity">
    <text evidence="2">Belongs to the bacterial solute-binding protein SsuA/TauA family.</text>
</comment>
<evidence type="ECO:0000256" key="2">
    <source>
        <dbReference type="ARBA" id="ARBA00010742"/>
    </source>
</evidence>
<dbReference type="AlphaFoldDB" id="A0A418XGB5"/>
<feature type="domain" description="Solute-binding protein family 3/N-terminal" evidence="4">
    <location>
        <begin position="10"/>
        <end position="229"/>
    </location>
</feature>
<protein>
    <submittedName>
        <fullName evidence="5">ABC transporter substrate-binding protein</fullName>
    </submittedName>
</protein>
<dbReference type="GO" id="GO:0042597">
    <property type="term" value="C:periplasmic space"/>
    <property type="evidence" value="ECO:0007669"/>
    <property type="project" value="UniProtKB-SubCell"/>
</dbReference>
<dbReference type="Pfam" id="PF13379">
    <property type="entry name" value="NMT1_2"/>
    <property type="match status" value="1"/>
</dbReference>
<evidence type="ECO:0000256" key="1">
    <source>
        <dbReference type="ARBA" id="ARBA00004418"/>
    </source>
</evidence>
<dbReference type="GO" id="GO:0042918">
    <property type="term" value="P:alkanesulfonate transmembrane transport"/>
    <property type="evidence" value="ECO:0007669"/>
    <property type="project" value="TreeGrafter"/>
</dbReference>
<evidence type="ECO:0000313" key="5">
    <source>
        <dbReference type="EMBL" id="RJG11497.1"/>
    </source>
</evidence>
<dbReference type="EMBL" id="QYUP01000148">
    <property type="protein sequence ID" value="RJG11497.1"/>
    <property type="molecule type" value="Genomic_DNA"/>
</dbReference>
<dbReference type="PANTHER" id="PTHR30024:SF47">
    <property type="entry name" value="TAURINE-BINDING PERIPLASMIC PROTEIN"/>
    <property type="match status" value="1"/>
</dbReference>
<dbReference type="OrthoDB" id="286202at2"/>
<reference evidence="5 6" key="1">
    <citation type="submission" date="2018-09" db="EMBL/GenBank/DDBJ databases">
        <authorList>
            <person name="Zhu H."/>
        </authorList>
    </citation>
    <scope>NUCLEOTIDE SEQUENCE [LARGE SCALE GENOMIC DNA]</scope>
    <source>
        <strain evidence="5 6">K1S02-61</strain>
    </source>
</reference>
<organism evidence="5 6">
    <name type="scientific">Massilia cavernae</name>
    <dbReference type="NCBI Taxonomy" id="2320864"/>
    <lineage>
        <taxon>Bacteria</taxon>
        <taxon>Pseudomonadati</taxon>
        <taxon>Pseudomonadota</taxon>
        <taxon>Betaproteobacteria</taxon>
        <taxon>Burkholderiales</taxon>
        <taxon>Oxalobacteraceae</taxon>
        <taxon>Telluria group</taxon>
        <taxon>Massilia</taxon>
    </lineage>
</organism>
<evidence type="ECO:0000313" key="6">
    <source>
        <dbReference type="Proteomes" id="UP000284006"/>
    </source>
</evidence>
<accession>A0A418XGB5</accession>
<gene>
    <name evidence="5" type="ORF">D3872_19415</name>
</gene>
<comment type="subcellular location">
    <subcellularLocation>
        <location evidence="1">Periplasm</location>
    </subcellularLocation>
</comment>
<dbReference type="Gene3D" id="3.40.190.10">
    <property type="entry name" value="Periplasmic binding protein-like II"/>
    <property type="match status" value="2"/>
</dbReference>
<dbReference type="SUPFAM" id="SSF53850">
    <property type="entry name" value="Periplasmic binding protein-like II"/>
    <property type="match status" value="1"/>
</dbReference>
<dbReference type="SMART" id="SM00062">
    <property type="entry name" value="PBPb"/>
    <property type="match status" value="1"/>
</dbReference>
<dbReference type="InterPro" id="IPR001638">
    <property type="entry name" value="Solute-binding_3/MltF_N"/>
</dbReference>
<keyword evidence="3" id="KW-0732">Signal</keyword>
<keyword evidence="6" id="KW-1185">Reference proteome</keyword>
<comment type="caution">
    <text evidence="5">The sequence shown here is derived from an EMBL/GenBank/DDBJ whole genome shotgun (WGS) entry which is preliminary data.</text>
</comment>
<evidence type="ECO:0000256" key="3">
    <source>
        <dbReference type="ARBA" id="ARBA00022729"/>
    </source>
</evidence>
<sequence>MPAAAAAPAEVRIGVNNVVSDAPFFIANKKGYFTEQGIKVVFVPFDAGPKMIAPLGTGQLDVAAGAMSAGLYNAAARDINIKVVADKGSTPPQYDYMPILVRKALVDSGKVKSYKDLKGLKVAEAAKGGSPGSKLNEALKSGGLSYKDTEHEYIGYPQHVAALMNGAIDASVTTEPSATQAIERGAAVRLTNTDPYPNQQIAVLLYGGDFIKKQPQLAQKFMIAYLKGARFYNDALKDGKFAGPNAAEVIAILAADSNVKDPALYKKMTPNGIHPDGKINEASLARDYQFYKEQKYVDGSVKMEQVVDTSFVNAAVKALGPYQPKQ</sequence>
<evidence type="ECO:0000259" key="4">
    <source>
        <dbReference type="SMART" id="SM00062"/>
    </source>
</evidence>
<dbReference type="Proteomes" id="UP000284006">
    <property type="component" value="Unassembled WGS sequence"/>
</dbReference>
<dbReference type="PANTHER" id="PTHR30024">
    <property type="entry name" value="ALIPHATIC SULFONATES-BINDING PROTEIN-RELATED"/>
    <property type="match status" value="1"/>
</dbReference>
<proteinExistence type="inferred from homology"/>